<protein>
    <submittedName>
        <fullName evidence="1">Uncharacterized protein</fullName>
    </submittedName>
</protein>
<evidence type="ECO:0000313" key="2">
    <source>
        <dbReference type="Proteomes" id="UP000030665"/>
    </source>
</evidence>
<reference evidence="1" key="1">
    <citation type="submission" date="2014-01" db="EMBL/GenBank/DDBJ databases">
        <authorList>
            <person name="Aslett M."/>
        </authorList>
    </citation>
    <scope>NUCLEOTIDE SEQUENCE</scope>
</reference>
<accession>A0A077ZPW3</accession>
<dbReference type="AlphaFoldDB" id="A0A077ZPW3"/>
<organism evidence="1 2">
    <name type="scientific">Trichuris trichiura</name>
    <name type="common">Whipworm</name>
    <name type="synonym">Trichocephalus trichiurus</name>
    <dbReference type="NCBI Taxonomy" id="36087"/>
    <lineage>
        <taxon>Eukaryota</taxon>
        <taxon>Metazoa</taxon>
        <taxon>Ecdysozoa</taxon>
        <taxon>Nematoda</taxon>
        <taxon>Enoplea</taxon>
        <taxon>Dorylaimia</taxon>
        <taxon>Trichinellida</taxon>
        <taxon>Trichuridae</taxon>
        <taxon>Trichuris</taxon>
    </lineage>
</organism>
<name>A0A077ZPW3_TRITR</name>
<reference evidence="1" key="2">
    <citation type="submission" date="2014-03" db="EMBL/GenBank/DDBJ databases">
        <title>The whipworm genome and dual-species transcriptomics of an intimate host-pathogen interaction.</title>
        <authorList>
            <person name="Foth B.J."/>
            <person name="Tsai I.J."/>
            <person name="Reid A.J."/>
            <person name="Bancroft A.J."/>
            <person name="Nichol S."/>
            <person name="Tracey A."/>
            <person name="Holroyd N."/>
            <person name="Cotton J.A."/>
            <person name="Stanley E.J."/>
            <person name="Zarowiecki M."/>
            <person name="Liu J.Z."/>
            <person name="Huckvale T."/>
            <person name="Cooper P.J."/>
            <person name="Grencis R.K."/>
            <person name="Berriman M."/>
        </authorList>
    </citation>
    <scope>NUCLEOTIDE SEQUENCE [LARGE SCALE GENOMIC DNA]</scope>
</reference>
<sequence length="168" mass="19303">MAEDCEIFKAMAVGKPKCHAIKGNDGGKILSSLETIQPEMARMTCAGRIKLTRRYRYTSNVYTEPRGKYFLHETFSHLADWTPWILGPSQGCMLQHARLSEDKNGKVRLTIGIFLLSGHSLCFTYLSFCTTKSCTFFLSQRQPLKRVWKLRCLGDVCRDKRYVFAFTK</sequence>
<dbReference type="EMBL" id="HG807403">
    <property type="protein sequence ID" value="CDW60785.1"/>
    <property type="molecule type" value="Genomic_DNA"/>
</dbReference>
<proteinExistence type="predicted"/>
<keyword evidence="2" id="KW-1185">Reference proteome</keyword>
<dbReference type="Proteomes" id="UP000030665">
    <property type="component" value="Unassembled WGS sequence"/>
</dbReference>
<gene>
    <name evidence="1" type="ORF">TTRE_0000918001</name>
</gene>
<evidence type="ECO:0000313" key="1">
    <source>
        <dbReference type="EMBL" id="CDW60785.1"/>
    </source>
</evidence>